<sequence length="87" mass="10085">MAAPASDEMTHTLITADTTFAYTLAGQSFQLTVREMAVRLGLYTQEETEQLEFYDAPFRVPTDFDHKAFWREHSFDEQEFVNKKSKA</sequence>
<evidence type="ECO:0000313" key="1">
    <source>
        <dbReference type="EMBL" id="VFQ86959.1"/>
    </source>
</evidence>
<proteinExistence type="predicted"/>
<name>A0A484MEN0_9ASTE</name>
<dbReference type="EMBL" id="OOIL02003280">
    <property type="protein sequence ID" value="VFQ86959.1"/>
    <property type="molecule type" value="Genomic_DNA"/>
</dbReference>
<dbReference type="AlphaFoldDB" id="A0A484MEN0"/>
<reference evidence="1 2" key="1">
    <citation type="submission" date="2018-04" db="EMBL/GenBank/DDBJ databases">
        <authorList>
            <person name="Vogel A."/>
        </authorList>
    </citation>
    <scope>NUCLEOTIDE SEQUENCE [LARGE SCALE GENOMIC DNA]</scope>
</reference>
<organism evidence="1 2">
    <name type="scientific">Cuscuta campestris</name>
    <dbReference type="NCBI Taxonomy" id="132261"/>
    <lineage>
        <taxon>Eukaryota</taxon>
        <taxon>Viridiplantae</taxon>
        <taxon>Streptophyta</taxon>
        <taxon>Embryophyta</taxon>
        <taxon>Tracheophyta</taxon>
        <taxon>Spermatophyta</taxon>
        <taxon>Magnoliopsida</taxon>
        <taxon>eudicotyledons</taxon>
        <taxon>Gunneridae</taxon>
        <taxon>Pentapetalae</taxon>
        <taxon>asterids</taxon>
        <taxon>lamiids</taxon>
        <taxon>Solanales</taxon>
        <taxon>Convolvulaceae</taxon>
        <taxon>Cuscuteae</taxon>
        <taxon>Cuscuta</taxon>
        <taxon>Cuscuta subgen. Grammica</taxon>
        <taxon>Cuscuta sect. Cleistogrammica</taxon>
    </lineage>
</organism>
<evidence type="ECO:0000313" key="2">
    <source>
        <dbReference type="Proteomes" id="UP000595140"/>
    </source>
</evidence>
<dbReference type="OrthoDB" id="1838522at2759"/>
<protein>
    <submittedName>
        <fullName evidence="1">Uncharacterized protein</fullName>
    </submittedName>
</protein>
<accession>A0A484MEN0</accession>
<keyword evidence="2" id="KW-1185">Reference proteome</keyword>
<gene>
    <name evidence="1" type="ORF">CCAM_LOCUS28735</name>
</gene>
<dbReference type="Proteomes" id="UP000595140">
    <property type="component" value="Unassembled WGS sequence"/>
</dbReference>